<feature type="binding site" evidence="1">
    <location>
        <begin position="292"/>
        <end position="299"/>
    </location>
    <ligand>
        <name>ATP</name>
        <dbReference type="ChEBI" id="CHEBI:30616"/>
    </ligand>
</feature>
<dbReference type="Pfam" id="PF02661">
    <property type="entry name" value="Fic"/>
    <property type="match status" value="1"/>
</dbReference>
<sequence length="358" mass="42092">MIQFIYMDFKQLNKRQELILALIGEQENSSVSEIILEMSVQFKDISRITIIRDLNYLIGLDFIERFGKGRAVVYKLSLKFNLLKPIDTDKYFKISPDKRKSRSKFNFDLLNNFKNIFNKDEKKYLADFLIKYKKNIKKISKDILKSEFERLTIELSWKSSSIEGNTYTLLETESLIRYGKKAKGHKKAEAEMILNHKIALDYIRKNFNSFKNISISKIEDIHCLLMKNLGIKLGLRKLPVGITGTIYRPLDNIYQIREALEFACKIVNKEKDVFSKALILILIISYIQPFNDGNKRTSRFSANAILMAYNICPLSYRSVDEGEYKKAMILFYEQNNLSYFKKIFIEQFEFATKNYFLV</sequence>
<dbReference type="GO" id="GO:0005524">
    <property type="term" value="F:ATP binding"/>
    <property type="evidence" value="ECO:0007669"/>
    <property type="project" value="UniProtKB-KW"/>
</dbReference>
<dbReference type="AlphaFoldDB" id="A0A2N1UMZ5"/>
<organism evidence="4 5">
    <name type="scientific">Candidatus Kuenenbacteria bacterium HGW-Kuenenbacteria-1</name>
    <dbReference type="NCBI Taxonomy" id="2013812"/>
    <lineage>
        <taxon>Bacteria</taxon>
        <taxon>Candidatus Kueneniibacteriota</taxon>
    </lineage>
</organism>
<evidence type="ECO:0000313" key="4">
    <source>
        <dbReference type="EMBL" id="PKL72157.1"/>
    </source>
</evidence>
<dbReference type="PANTHER" id="PTHR13504:SF38">
    <property type="entry name" value="FIDO DOMAIN-CONTAINING PROTEIN"/>
    <property type="match status" value="1"/>
</dbReference>
<evidence type="ECO:0000256" key="1">
    <source>
        <dbReference type="PIRSR" id="PIRSR640198-2"/>
    </source>
</evidence>
<dbReference type="PANTHER" id="PTHR13504">
    <property type="entry name" value="FIDO DOMAIN-CONTAINING PROTEIN DDB_G0283145"/>
    <property type="match status" value="1"/>
</dbReference>
<protein>
    <submittedName>
        <fullName evidence="4">Cell filamentation protein Fic</fullName>
    </submittedName>
</protein>
<dbReference type="Gene3D" id="1.10.3290.10">
    <property type="entry name" value="Fido-like domain"/>
    <property type="match status" value="1"/>
</dbReference>
<keyword evidence="1" id="KW-0067">ATP-binding</keyword>
<keyword evidence="1" id="KW-0547">Nucleotide-binding</keyword>
<evidence type="ECO:0000256" key="2">
    <source>
        <dbReference type="PIRSR" id="PIRSR640198-3"/>
    </source>
</evidence>
<comment type="caution">
    <text evidence="4">The sequence shown here is derived from an EMBL/GenBank/DDBJ whole genome shotgun (WGS) entry which is preliminary data.</text>
</comment>
<gene>
    <name evidence="4" type="ORF">CVV26_02705</name>
</gene>
<accession>A0A2N1UMZ5</accession>
<feature type="site" description="Important for autoinhibition of adenylyltransferase activity" evidence="2">
    <location>
        <position position="163"/>
    </location>
</feature>
<dbReference type="PROSITE" id="PS51459">
    <property type="entry name" value="FIDO"/>
    <property type="match status" value="1"/>
</dbReference>
<dbReference type="InterPro" id="IPR040198">
    <property type="entry name" value="Fido_containing"/>
</dbReference>
<proteinExistence type="predicted"/>
<reference evidence="4 5" key="1">
    <citation type="journal article" date="2017" name="ISME J.">
        <title>Potential for microbial H2 and metal transformations associated with novel bacteria and archaea in deep terrestrial subsurface sediments.</title>
        <authorList>
            <person name="Hernsdorf A.W."/>
            <person name="Amano Y."/>
            <person name="Miyakawa K."/>
            <person name="Ise K."/>
            <person name="Suzuki Y."/>
            <person name="Anantharaman K."/>
            <person name="Probst A."/>
            <person name="Burstein D."/>
            <person name="Thomas B.C."/>
            <person name="Banfield J.F."/>
        </authorList>
    </citation>
    <scope>NUCLEOTIDE SEQUENCE [LARGE SCALE GENOMIC DNA]</scope>
    <source>
        <strain evidence="4">HGW-Kuenenbacteria-1</strain>
    </source>
</reference>
<evidence type="ECO:0000313" key="5">
    <source>
        <dbReference type="Proteomes" id="UP000233414"/>
    </source>
</evidence>
<dbReference type="SUPFAM" id="SSF140931">
    <property type="entry name" value="Fic-like"/>
    <property type="match status" value="1"/>
</dbReference>
<dbReference type="InterPro" id="IPR003812">
    <property type="entry name" value="Fido"/>
</dbReference>
<dbReference type="InterPro" id="IPR036390">
    <property type="entry name" value="WH_DNA-bd_sf"/>
</dbReference>
<feature type="domain" description="Fido" evidence="3">
    <location>
        <begin position="213"/>
        <end position="346"/>
    </location>
</feature>
<dbReference type="SUPFAM" id="SSF46785">
    <property type="entry name" value="Winged helix' DNA-binding domain"/>
    <property type="match status" value="1"/>
</dbReference>
<dbReference type="Proteomes" id="UP000233414">
    <property type="component" value="Unassembled WGS sequence"/>
</dbReference>
<dbReference type="InterPro" id="IPR036597">
    <property type="entry name" value="Fido-like_dom_sf"/>
</dbReference>
<evidence type="ECO:0000259" key="3">
    <source>
        <dbReference type="PROSITE" id="PS51459"/>
    </source>
</evidence>
<name>A0A2N1UMZ5_9BACT</name>
<dbReference type="EMBL" id="PGYQ01000014">
    <property type="protein sequence ID" value="PKL72157.1"/>
    <property type="molecule type" value="Genomic_DNA"/>
</dbReference>